<evidence type="ECO:0000256" key="9">
    <source>
        <dbReference type="ARBA" id="ARBA00023306"/>
    </source>
</evidence>
<evidence type="ECO:0000256" key="6">
    <source>
        <dbReference type="ARBA" id="ARBA00022618"/>
    </source>
</evidence>
<dbReference type="SUPFAM" id="SSF46938">
    <property type="entry name" value="CRAL/TRIO N-terminal domain"/>
    <property type="match status" value="1"/>
</dbReference>
<keyword evidence="4" id="KW-0813">Transport</keyword>
<dbReference type="Pfam" id="PF00650">
    <property type="entry name" value="CRAL_TRIO"/>
    <property type="match status" value="1"/>
</dbReference>
<keyword evidence="9" id="KW-0131">Cell cycle</keyword>
<evidence type="ECO:0000313" key="13">
    <source>
        <dbReference type="EMBL" id="WOL19309.1"/>
    </source>
</evidence>
<dbReference type="PROSITE" id="PS50191">
    <property type="entry name" value="CRAL_TRIO"/>
    <property type="match status" value="1"/>
</dbReference>
<dbReference type="Pfam" id="PF25099">
    <property type="entry name" value="GOLD_PATL1_C"/>
    <property type="match status" value="1"/>
</dbReference>
<dbReference type="InterPro" id="IPR001251">
    <property type="entry name" value="CRAL-TRIO_dom"/>
</dbReference>
<feature type="domain" description="CRAL-TRIO" evidence="11">
    <location>
        <begin position="193"/>
        <end position="368"/>
    </location>
</feature>
<feature type="domain" description="GOLD" evidence="12">
    <location>
        <begin position="344"/>
        <end position="473"/>
    </location>
</feature>
<dbReference type="InterPro" id="IPR036865">
    <property type="entry name" value="CRAL-TRIO_dom_sf"/>
</dbReference>
<evidence type="ECO:0000313" key="14">
    <source>
        <dbReference type="Proteomes" id="UP001327560"/>
    </source>
</evidence>
<dbReference type="InterPro" id="IPR011074">
    <property type="entry name" value="CRAL/TRIO_N_dom"/>
</dbReference>
<sequence>MTNLESCSDFISLSSSPHRHQPSRDRSEDVPIMDDNDLEAFPDTSVPSPHDLKPCEKTSLLDLRTMLEESIVSGDLLKPPPRSRREKSRSRVASSSSLDSLSLPPTNEEEEEKGKEKAEAEEDYEDDLTSITLWGIPLSPSKNHEGTDVILVKFLQAREFKAADAFDMLRKTLTWRRQFKVDALDTASDVVDDDEAIAHLKSAAYIDGRDREGNPVCYNIYGMFKDKEVYRKTFGSQERRRKFMMWRVKLMEQGVQQMSLKPGGAAAILNIIDFKDILRPGMKELRNATREVVSILQDNYPEFVAKNIFLNVSFRYYAYHALFSPFITPRTRSKFIFARPSKVTETLLKFITPENIPIQYGGLKREDDTEFSAENGKASEMFVRSGCTSSIEIPITEPGVTAVWDIAVVGWEVNYKEEFIPEDLGSYKILIQKEKKMEECARNSFYINEPGKVVITIDNRSYKRKRVFYRSKTKPTVPLYNLLENQTHRPTHS</sequence>
<evidence type="ECO:0000256" key="5">
    <source>
        <dbReference type="ARBA" id="ARBA00022490"/>
    </source>
</evidence>
<feature type="region of interest" description="Disordered" evidence="10">
    <location>
        <begin position="70"/>
        <end position="124"/>
    </location>
</feature>
<dbReference type="GO" id="GO:0016020">
    <property type="term" value="C:membrane"/>
    <property type="evidence" value="ECO:0007669"/>
    <property type="project" value="UniProtKB-SubCell"/>
</dbReference>
<protein>
    <submittedName>
        <fullName evidence="13">Patellin-4-like</fullName>
    </submittedName>
</protein>
<comment type="subcellular location">
    <subcellularLocation>
        <location evidence="2">Cytoplasm</location>
    </subcellularLocation>
    <subcellularLocation>
        <location evidence="1">Membrane</location>
    </subcellularLocation>
</comment>
<dbReference type="SUPFAM" id="SSF52087">
    <property type="entry name" value="CRAL/TRIO domain"/>
    <property type="match status" value="1"/>
</dbReference>
<evidence type="ECO:0000259" key="11">
    <source>
        <dbReference type="PROSITE" id="PS50191"/>
    </source>
</evidence>
<dbReference type="InterPro" id="IPR056794">
    <property type="entry name" value="PATL1-6_C_GOLD"/>
</dbReference>
<organism evidence="13 14">
    <name type="scientific">Canna indica</name>
    <name type="common">Indian-shot</name>
    <dbReference type="NCBI Taxonomy" id="4628"/>
    <lineage>
        <taxon>Eukaryota</taxon>
        <taxon>Viridiplantae</taxon>
        <taxon>Streptophyta</taxon>
        <taxon>Embryophyta</taxon>
        <taxon>Tracheophyta</taxon>
        <taxon>Spermatophyta</taxon>
        <taxon>Magnoliopsida</taxon>
        <taxon>Liliopsida</taxon>
        <taxon>Zingiberales</taxon>
        <taxon>Cannaceae</taxon>
        <taxon>Canna</taxon>
    </lineage>
</organism>
<evidence type="ECO:0000256" key="3">
    <source>
        <dbReference type="ARBA" id="ARBA00007155"/>
    </source>
</evidence>
<accession>A0AAQ3L2E1</accession>
<gene>
    <name evidence="13" type="ORF">Cni_G28107</name>
</gene>
<dbReference type="PANTHER" id="PTHR45932:SF2">
    <property type="entry name" value="PATELLIN-4"/>
    <property type="match status" value="1"/>
</dbReference>
<dbReference type="GO" id="GO:0008289">
    <property type="term" value="F:lipid binding"/>
    <property type="evidence" value="ECO:0007669"/>
    <property type="project" value="UniProtKB-KW"/>
</dbReference>
<dbReference type="InterPro" id="IPR044834">
    <property type="entry name" value="PATL"/>
</dbReference>
<dbReference type="CDD" id="cd00170">
    <property type="entry name" value="SEC14"/>
    <property type="match status" value="1"/>
</dbReference>
<dbReference type="Pfam" id="PF03765">
    <property type="entry name" value="CRAL_TRIO_N"/>
    <property type="match status" value="1"/>
</dbReference>
<dbReference type="SMART" id="SM01100">
    <property type="entry name" value="CRAL_TRIO_N"/>
    <property type="match status" value="1"/>
</dbReference>
<evidence type="ECO:0000256" key="4">
    <source>
        <dbReference type="ARBA" id="ARBA00022448"/>
    </source>
</evidence>
<keyword evidence="5" id="KW-0963">Cytoplasm</keyword>
<dbReference type="PANTHER" id="PTHR45932">
    <property type="entry name" value="PATELLIN-1"/>
    <property type="match status" value="1"/>
</dbReference>
<keyword evidence="14" id="KW-1185">Reference proteome</keyword>
<reference evidence="13 14" key="1">
    <citation type="submission" date="2023-10" db="EMBL/GenBank/DDBJ databases">
        <title>Chromosome-scale genome assembly provides insights into flower coloration mechanisms of Canna indica.</title>
        <authorList>
            <person name="Li C."/>
        </authorList>
    </citation>
    <scope>NUCLEOTIDE SEQUENCE [LARGE SCALE GENOMIC DNA]</scope>
    <source>
        <tissue evidence="13">Flower</tissue>
    </source>
</reference>
<feature type="region of interest" description="Disordered" evidence="10">
    <location>
        <begin position="1"/>
        <end position="57"/>
    </location>
</feature>
<evidence type="ECO:0000259" key="12">
    <source>
        <dbReference type="PROSITE" id="PS50866"/>
    </source>
</evidence>
<dbReference type="InterPro" id="IPR036273">
    <property type="entry name" value="CRAL/TRIO_N_dom_sf"/>
</dbReference>
<dbReference type="GO" id="GO:0005737">
    <property type="term" value="C:cytoplasm"/>
    <property type="evidence" value="ECO:0007669"/>
    <property type="project" value="UniProtKB-SubCell"/>
</dbReference>
<proteinExistence type="inferred from homology"/>
<feature type="compositionally biased region" description="Basic residues" evidence="10">
    <location>
        <begin position="81"/>
        <end position="90"/>
    </location>
</feature>
<comment type="similarity">
    <text evidence="3">Belongs to the patellin family.</text>
</comment>
<feature type="compositionally biased region" description="Low complexity" evidence="10">
    <location>
        <begin position="91"/>
        <end position="105"/>
    </location>
</feature>
<keyword evidence="8" id="KW-0472">Membrane</keyword>
<name>A0AAQ3L2E1_9LILI</name>
<dbReference type="GO" id="GO:0051301">
    <property type="term" value="P:cell division"/>
    <property type="evidence" value="ECO:0007669"/>
    <property type="project" value="UniProtKB-KW"/>
</dbReference>
<feature type="compositionally biased region" description="Polar residues" evidence="10">
    <location>
        <begin position="1"/>
        <end position="16"/>
    </location>
</feature>
<evidence type="ECO:0000256" key="2">
    <source>
        <dbReference type="ARBA" id="ARBA00004496"/>
    </source>
</evidence>
<keyword evidence="7" id="KW-0446">Lipid-binding</keyword>
<keyword evidence="6" id="KW-0132">Cell division</keyword>
<dbReference type="Proteomes" id="UP001327560">
    <property type="component" value="Chromosome 9"/>
</dbReference>
<evidence type="ECO:0000256" key="10">
    <source>
        <dbReference type="SAM" id="MobiDB-lite"/>
    </source>
</evidence>
<dbReference type="InterPro" id="IPR009038">
    <property type="entry name" value="GOLD_dom"/>
</dbReference>
<evidence type="ECO:0000256" key="8">
    <source>
        <dbReference type="ARBA" id="ARBA00023136"/>
    </source>
</evidence>
<dbReference type="PROSITE" id="PS50866">
    <property type="entry name" value="GOLD"/>
    <property type="match status" value="1"/>
</dbReference>
<feature type="compositionally biased region" description="Acidic residues" evidence="10">
    <location>
        <begin position="31"/>
        <end position="40"/>
    </location>
</feature>
<dbReference type="SMART" id="SM00516">
    <property type="entry name" value="SEC14"/>
    <property type="match status" value="1"/>
</dbReference>
<dbReference type="Gene3D" id="3.40.525.10">
    <property type="entry name" value="CRAL-TRIO lipid binding domain"/>
    <property type="match status" value="1"/>
</dbReference>
<evidence type="ECO:0000256" key="1">
    <source>
        <dbReference type="ARBA" id="ARBA00004370"/>
    </source>
</evidence>
<dbReference type="AlphaFoldDB" id="A0AAQ3L2E1"/>
<dbReference type="EMBL" id="CP136898">
    <property type="protein sequence ID" value="WOL19309.1"/>
    <property type="molecule type" value="Genomic_DNA"/>
</dbReference>
<evidence type="ECO:0000256" key="7">
    <source>
        <dbReference type="ARBA" id="ARBA00023121"/>
    </source>
</evidence>